<comment type="caution">
    <text evidence="9">The sequence shown here is derived from an EMBL/GenBank/DDBJ whole genome shotgun (WGS) entry which is preliminary data.</text>
</comment>
<dbReference type="PROSITE" id="PS51736">
    <property type="entry name" value="RECOMBINASES_3"/>
    <property type="match status" value="1"/>
</dbReference>
<accession>A0A7W8ANR2</accession>
<dbReference type="GO" id="GO:0003677">
    <property type="term" value="F:DNA binding"/>
    <property type="evidence" value="ECO:0007669"/>
    <property type="project" value="UniProtKB-KW"/>
</dbReference>
<dbReference type="InterPro" id="IPR050639">
    <property type="entry name" value="SSR_resolvase"/>
</dbReference>
<dbReference type="FunFam" id="3.40.50.1390:FF:000001">
    <property type="entry name" value="DNA recombinase"/>
    <property type="match status" value="1"/>
</dbReference>
<dbReference type="SUPFAM" id="SSF53041">
    <property type="entry name" value="Resolvase-like"/>
    <property type="match status" value="1"/>
</dbReference>
<sequence length="189" mass="20876">MWKIGYCRVSTSDQNLDLQMAALERAECTEIFSDHGISGAGFERPGLNQALRSLRDGDMLVVWRLDRLGRSLVDLITLINDLAAKRIEFHSLTEAIDTSTSGGRLTFHIMGAMAEFERAIISERTKAGMRVARARGSRIGRKPSLTADDRIAARIAIEEHGRTVSAVAADYNVHPRSLIRILKQDATVG</sequence>
<dbReference type="CDD" id="cd03768">
    <property type="entry name" value="SR_ResInv"/>
    <property type="match status" value="1"/>
</dbReference>
<dbReference type="InterPro" id="IPR036162">
    <property type="entry name" value="Resolvase-like_N_sf"/>
</dbReference>
<proteinExistence type="inferred from homology"/>
<evidence type="ECO:0000313" key="10">
    <source>
        <dbReference type="Proteomes" id="UP000531231"/>
    </source>
</evidence>
<dbReference type="InterPro" id="IPR006118">
    <property type="entry name" value="Recombinase_CS"/>
</dbReference>
<evidence type="ECO:0000256" key="4">
    <source>
        <dbReference type="ARBA" id="ARBA00023125"/>
    </source>
</evidence>
<comment type="similarity">
    <text evidence="1">Belongs to the site-specific recombinase resolvase family.</text>
</comment>
<dbReference type="GO" id="GO:0000150">
    <property type="term" value="F:DNA strand exchange activity"/>
    <property type="evidence" value="ECO:0007669"/>
    <property type="project" value="UniProtKB-KW"/>
</dbReference>
<keyword evidence="5" id="KW-0233">DNA recombination</keyword>
<evidence type="ECO:0000256" key="7">
    <source>
        <dbReference type="PROSITE-ProRule" id="PRU10137"/>
    </source>
</evidence>
<dbReference type="PANTHER" id="PTHR30461">
    <property type="entry name" value="DNA-INVERTASE FROM LAMBDOID PROPHAGE"/>
    <property type="match status" value="1"/>
</dbReference>
<keyword evidence="3" id="KW-0230">DNA invertase</keyword>
<protein>
    <submittedName>
        <fullName evidence="9">DNA invertase Pin-like site-specific DNA recombinase</fullName>
    </submittedName>
</protein>
<dbReference type="PANTHER" id="PTHR30461:SF2">
    <property type="entry name" value="SERINE RECOMBINASE PINE-RELATED"/>
    <property type="match status" value="1"/>
</dbReference>
<evidence type="ECO:0000259" key="8">
    <source>
        <dbReference type="PROSITE" id="PS51736"/>
    </source>
</evidence>
<dbReference type="Gene3D" id="3.40.50.1390">
    <property type="entry name" value="Resolvase, N-terminal catalytic domain"/>
    <property type="match status" value="1"/>
</dbReference>
<dbReference type="Proteomes" id="UP000531231">
    <property type="component" value="Unassembled WGS sequence"/>
</dbReference>
<dbReference type="RefSeq" id="WP_151160313.1">
    <property type="nucleotide sequence ID" value="NZ_JACHIL010000006.1"/>
</dbReference>
<dbReference type="AlphaFoldDB" id="A0A7W8ANR2"/>
<name>A0A7W8ANR2_9HYPH</name>
<gene>
    <name evidence="9" type="ORF">HNQ68_003148</name>
</gene>
<evidence type="ECO:0000256" key="5">
    <source>
        <dbReference type="ARBA" id="ARBA00023172"/>
    </source>
</evidence>
<organism evidence="9 10">
    <name type="scientific">Pseudochrobactrum saccharolyticum</name>
    <dbReference type="NCBI Taxonomy" id="354352"/>
    <lineage>
        <taxon>Bacteria</taxon>
        <taxon>Pseudomonadati</taxon>
        <taxon>Pseudomonadota</taxon>
        <taxon>Alphaproteobacteria</taxon>
        <taxon>Hyphomicrobiales</taxon>
        <taxon>Brucellaceae</taxon>
        <taxon>Pseudochrobactrum</taxon>
    </lineage>
</organism>
<keyword evidence="10" id="KW-1185">Reference proteome</keyword>
<evidence type="ECO:0000256" key="3">
    <source>
        <dbReference type="ARBA" id="ARBA00023100"/>
    </source>
</evidence>
<dbReference type="GO" id="GO:0015074">
    <property type="term" value="P:DNA integration"/>
    <property type="evidence" value="ECO:0007669"/>
    <property type="project" value="UniProtKB-KW"/>
</dbReference>
<dbReference type="InterPro" id="IPR006119">
    <property type="entry name" value="Resolv_N"/>
</dbReference>
<keyword evidence="2" id="KW-0229">DNA integration</keyword>
<evidence type="ECO:0000256" key="1">
    <source>
        <dbReference type="ARBA" id="ARBA00009913"/>
    </source>
</evidence>
<dbReference type="EMBL" id="JACHIL010000006">
    <property type="protein sequence ID" value="MBB5092591.1"/>
    <property type="molecule type" value="Genomic_DNA"/>
</dbReference>
<dbReference type="PROSITE" id="PS00398">
    <property type="entry name" value="RECOMBINASES_2"/>
    <property type="match status" value="1"/>
</dbReference>
<evidence type="ECO:0000256" key="2">
    <source>
        <dbReference type="ARBA" id="ARBA00022908"/>
    </source>
</evidence>
<dbReference type="SMART" id="SM00857">
    <property type="entry name" value="Resolvase"/>
    <property type="match status" value="1"/>
</dbReference>
<keyword evidence="4" id="KW-0238">DNA-binding</keyword>
<reference evidence="9 10" key="1">
    <citation type="submission" date="2020-08" db="EMBL/GenBank/DDBJ databases">
        <title>Genomic Encyclopedia of Type Strains, Phase IV (KMG-IV): sequencing the most valuable type-strain genomes for metagenomic binning, comparative biology and taxonomic classification.</title>
        <authorList>
            <person name="Goeker M."/>
        </authorList>
    </citation>
    <scope>NUCLEOTIDE SEQUENCE [LARGE SCALE GENOMIC DNA]</scope>
    <source>
        <strain evidence="9 10">DSM 25620</strain>
    </source>
</reference>
<feature type="active site" description="O-(5'-phospho-DNA)-serine intermediate" evidence="6 7">
    <location>
        <position position="10"/>
    </location>
</feature>
<evidence type="ECO:0000313" key="9">
    <source>
        <dbReference type="EMBL" id="MBB5092591.1"/>
    </source>
</evidence>
<feature type="domain" description="Resolvase/invertase-type recombinase catalytic" evidence="8">
    <location>
        <begin position="2"/>
        <end position="136"/>
    </location>
</feature>
<dbReference type="PROSITE" id="PS00397">
    <property type="entry name" value="RECOMBINASES_1"/>
    <property type="match status" value="1"/>
</dbReference>
<evidence type="ECO:0000256" key="6">
    <source>
        <dbReference type="PIRSR" id="PIRSR606118-50"/>
    </source>
</evidence>
<dbReference type="Pfam" id="PF00239">
    <property type="entry name" value="Resolvase"/>
    <property type="match status" value="1"/>
</dbReference>